<evidence type="ECO:0000313" key="2">
    <source>
        <dbReference type="Proteomes" id="UP001143810"/>
    </source>
</evidence>
<comment type="caution">
    <text evidence="1">The sequence shown here is derived from an EMBL/GenBank/DDBJ whole genome shotgun (WGS) entry which is preliminary data.</text>
</comment>
<sequence>MMENMFKSAGKTVLFACLSLMLLTACSQKSKLKMAIEIANKQCPMSMGTVGEVSSIVFDGTNVVYSMLMNEDYADFEAWEKHPDVMKSTTIAMFSNPKDNIRKLLEMVVDTKSGMKFVYKGNTTGKEAECLLDTKDLENILNQKVSKEESEQKKLEELVKATNISCPMRVDEVTVLEKLVIEVENVVYTYTIDENSMDIASLKGNEEQMKQNVKGSLNVSEPALKVFLEACVKNNKGLVYRYVGDVSGDSTEFMFSVAEITMLLK</sequence>
<gene>
    <name evidence="1" type="ORF">M1B78_03335</name>
</gene>
<organism evidence="1 2">
    <name type="scientific">Bacteroides muris</name>
    <name type="common">ex Fokt et al. 2023</name>
    <dbReference type="NCBI Taxonomy" id="2937417"/>
    <lineage>
        <taxon>Bacteria</taxon>
        <taxon>Pseudomonadati</taxon>
        <taxon>Bacteroidota</taxon>
        <taxon>Bacteroidia</taxon>
        <taxon>Bacteroidales</taxon>
        <taxon>Bacteroidaceae</taxon>
        <taxon>Bacteroides</taxon>
    </lineage>
</organism>
<dbReference type="AlphaFoldDB" id="A0A9X2NVU2"/>
<accession>A0A9X2NVU2</accession>
<reference evidence="1" key="1">
    <citation type="journal article" date="2022" name="Arch. Microbiol.">
        <title>Bacteroides muris sp. nov. isolated from the cecum of wild-derived house mice.</title>
        <authorList>
            <person name="Fokt H."/>
            <person name="Unni R."/>
            <person name="Repnik U."/>
            <person name="Schmitz R.A."/>
            <person name="Bramkamp M."/>
            <person name="Baines J.F."/>
            <person name="Unterweger D."/>
        </authorList>
    </citation>
    <scope>NUCLEOTIDE SEQUENCE</scope>
    <source>
        <strain evidence="1">KH569_7</strain>
    </source>
</reference>
<name>A0A9X2NVU2_9BACE</name>
<protein>
    <recommendedName>
        <fullName evidence="3">Lipoprotein</fullName>
    </recommendedName>
</protein>
<proteinExistence type="predicted"/>
<reference evidence="1" key="2">
    <citation type="submission" date="2022-04" db="EMBL/GenBank/DDBJ databases">
        <authorList>
            <person name="Fokt H."/>
            <person name="Baines J."/>
        </authorList>
    </citation>
    <scope>NUCLEOTIDE SEQUENCE</scope>
    <source>
        <strain evidence="1">KH569_7</strain>
    </source>
</reference>
<evidence type="ECO:0008006" key="3">
    <source>
        <dbReference type="Google" id="ProtNLM"/>
    </source>
</evidence>
<dbReference type="EMBL" id="JAMZEE010000005">
    <property type="protein sequence ID" value="MCR6507231.1"/>
    <property type="molecule type" value="Genomic_DNA"/>
</dbReference>
<dbReference type="PROSITE" id="PS51257">
    <property type="entry name" value="PROKAR_LIPOPROTEIN"/>
    <property type="match status" value="1"/>
</dbReference>
<evidence type="ECO:0000313" key="1">
    <source>
        <dbReference type="EMBL" id="MCR6507231.1"/>
    </source>
</evidence>
<dbReference type="Proteomes" id="UP001143810">
    <property type="component" value="Unassembled WGS sequence"/>
</dbReference>
<dbReference type="RefSeq" id="WP_257939888.1">
    <property type="nucleotide sequence ID" value="NZ_JAMZEE010000005.1"/>
</dbReference>